<name>A0A512IFP6_9MICC</name>
<dbReference type="InterPro" id="IPR000835">
    <property type="entry name" value="HTH_MarR-typ"/>
</dbReference>
<comment type="caution">
    <text evidence="2">The sequence shown here is derived from an EMBL/GenBank/DDBJ whole genome shotgun (WGS) entry which is preliminary data.</text>
</comment>
<keyword evidence="3" id="KW-1185">Reference proteome</keyword>
<dbReference type="Pfam" id="PF12802">
    <property type="entry name" value="MarR_2"/>
    <property type="match status" value="1"/>
</dbReference>
<dbReference type="SUPFAM" id="SSF46785">
    <property type="entry name" value="Winged helix' DNA-binding domain"/>
    <property type="match status" value="1"/>
</dbReference>
<dbReference type="InterPro" id="IPR039422">
    <property type="entry name" value="MarR/SlyA-like"/>
</dbReference>
<dbReference type="PROSITE" id="PS50995">
    <property type="entry name" value="HTH_MARR_2"/>
    <property type="match status" value="1"/>
</dbReference>
<dbReference type="EMBL" id="BJZS01000088">
    <property type="protein sequence ID" value="GEO96531.1"/>
    <property type="molecule type" value="Genomic_DNA"/>
</dbReference>
<gene>
    <name evidence="2" type="primary">marR</name>
    <name evidence="2" type="ORF">KTU01_26540</name>
</gene>
<dbReference type="AlphaFoldDB" id="A0A512IFP6"/>
<reference evidence="2 3" key="1">
    <citation type="submission" date="2019-07" db="EMBL/GenBank/DDBJ databases">
        <title>Whole genome shotgun sequence of Kocuria turfanensis NBRC 107627.</title>
        <authorList>
            <person name="Hosoyama A."/>
            <person name="Uohara A."/>
            <person name="Ohji S."/>
            <person name="Ichikawa N."/>
        </authorList>
    </citation>
    <scope>NUCLEOTIDE SEQUENCE [LARGE SCALE GENOMIC DNA]</scope>
    <source>
        <strain evidence="2 3">NBRC 107627</strain>
    </source>
</reference>
<dbReference type="PANTHER" id="PTHR33164:SF43">
    <property type="entry name" value="HTH-TYPE TRANSCRIPTIONAL REPRESSOR YETL"/>
    <property type="match status" value="1"/>
</dbReference>
<sequence length="167" mass="18106">MPTPTTSSGYWYGDDDASRAAVEVLEALRAYRAAETGMRRRTRGEMGMGETDLLALRHLLEAARTGRTMSPRDLAARLGISSASTTTLLDRLTKSGHVRRDPHPTDRRALIVTATESADREVRATLAAVHERMMAAAQSLTPEQAEVVVGFLRRMRDAVDGGGPSGD</sequence>
<evidence type="ECO:0000259" key="1">
    <source>
        <dbReference type="PROSITE" id="PS50995"/>
    </source>
</evidence>
<dbReference type="PANTHER" id="PTHR33164">
    <property type="entry name" value="TRANSCRIPTIONAL REGULATOR, MARR FAMILY"/>
    <property type="match status" value="1"/>
</dbReference>
<organism evidence="2 3">
    <name type="scientific">Kocuria turfanensis</name>
    <dbReference type="NCBI Taxonomy" id="388357"/>
    <lineage>
        <taxon>Bacteria</taxon>
        <taxon>Bacillati</taxon>
        <taxon>Actinomycetota</taxon>
        <taxon>Actinomycetes</taxon>
        <taxon>Micrococcales</taxon>
        <taxon>Micrococcaceae</taxon>
        <taxon>Kocuria</taxon>
    </lineage>
</organism>
<proteinExistence type="predicted"/>
<dbReference type="GO" id="GO:0006950">
    <property type="term" value="P:response to stress"/>
    <property type="evidence" value="ECO:0007669"/>
    <property type="project" value="TreeGrafter"/>
</dbReference>
<dbReference type="Proteomes" id="UP000321103">
    <property type="component" value="Unassembled WGS sequence"/>
</dbReference>
<dbReference type="InterPro" id="IPR036390">
    <property type="entry name" value="WH_DNA-bd_sf"/>
</dbReference>
<dbReference type="RefSeq" id="WP_062736013.1">
    <property type="nucleotide sequence ID" value="NZ_BJZS01000088.1"/>
</dbReference>
<evidence type="ECO:0000313" key="3">
    <source>
        <dbReference type="Proteomes" id="UP000321103"/>
    </source>
</evidence>
<dbReference type="InterPro" id="IPR036388">
    <property type="entry name" value="WH-like_DNA-bd_sf"/>
</dbReference>
<accession>A0A512IFP6</accession>
<dbReference type="Gene3D" id="1.10.10.10">
    <property type="entry name" value="Winged helix-like DNA-binding domain superfamily/Winged helix DNA-binding domain"/>
    <property type="match status" value="1"/>
</dbReference>
<dbReference type="STRING" id="388357.GCA_001580365_02493"/>
<dbReference type="GO" id="GO:0003700">
    <property type="term" value="F:DNA-binding transcription factor activity"/>
    <property type="evidence" value="ECO:0007669"/>
    <property type="project" value="InterPro"/>
</dbReference>
<protein>
    <submittedName>
        <fullName evidence="2">MarR family transcriptional regulator</fullName>
    </submittedName>
</protein>
<dbReference type="SMART" id="SM00347">
    <property type="entry name" value="HTH_MARR"/>
    <property type="match status" value="1"/>
</dbReference>
<dbReference type="PRINTS" id="PR00598">
    <property type="entry name" value="HTHMARR"/>
</dbReference>
<evidence type="ECO:0000313" key="2">
    <source>
        <dbReference type="EMBL" id="GEO96531.1"/>
    </source>
</evidence>
<feature type="domain" description="HTH marR-type" evidence="1">
    <location>
        <begin position="14"/>
        <end position="157"/>
    </location>
</feature>